<accession>B4CX23</accession>
<dbReference type="Proteomes" id="UP000005824">
    <property type="component" value="Unassembled WGS sequence"/>
</dbReference>
<sequence>MSRRTRQTDKLLKEQDTVGAQRAERKELEEMSGRKKVEASRVRAQRALSLEDKPDDTENRPQRIARVGKPLKRP</sequence>
<comment type="caution">
    <text evidence="2">The sequence shown here is derived from an EMBL/GenBank/DDBJ whole genome shotgun (WGS) entry which is preliminary data.</text>
</comment>
<dbReference type="AlphaFoldDB" id="B4CX23"/>
<evidence type="ECO:0000313" key="2">
    <source>
        <dbReference type="EMBL" id="EDY21343.1"/>
    </source>
</evidence>
<feature type="compositionally biased region" description="Basic and acidic residues" evidence="1">
    <location>
        <begin position="1"/>
        <end position="41"/>
    </location>
</feature>
<keyword evidence="3" id="KW-1185">Reference proteome</keyword>
<dbReference type="STRING" id="497964.CfE428DRAFT_1636"/>
<dbReference type="EMBL" id="ABVL01000003">
    <property type="protein sequence ID" value="EDY21343.1"/>
    <property type="molecule type" value="Genomic_DNA"/>
</dbReference>
<proteinExistence type="predicted"/>
<gene>
    <name evidence="2" type="ORF">CfE428DRAFT_1636</name>
</gene>
<dbReference type="InParanoid" id="B4CX23"/>
<feature type="region of interest" description="Disordered" evidence="1">
    <location>
        <begin position="1"/>
        <end position="74"/>
    </location>
</feature>
<evidence type="ECO:0000313" key="3">
    <source>
        <dbReference type="Proteomes" id="UP000005824"/>
    </source>
</evidence>
<organism evidence="2 3">
    <name type="scientific">Chthoniobacter flavus Ellin428</name>
    <dbReference type="NCBI Taxonomy" id="497964"/>
    <lineage>
        <taxon>Bacteria</taxon>
        <taxon>Pseudomonadati</taxon>
        <taxon>Verrucomicrobiota</taxon>
        <taxon>Spartobacteria</taxon>
        <taxon>Chthoniobacterales</taxon>
        <taxon>Chthoniobacteraceae</taxon>
        <taxon>Chthoniobacter</taxon>
    </lineage>
</organism>
<name>B4CX23_9BACT</name>
<reference evidence="2 3" key="1">
    <citation type="journal article" date="2011" name="J. Bacteriol.">
        <title>Genome sequence of Chthoniobacter flavus Ellin428, an aerobic heterotrophic soil bacterium.</title>
        <authorList>
            <person name="Kant R."/>
            <person name="van Passel M.W."/>
            <person name="Palva A."/>
            <person name="Lucas S."/>
            <person name="Lapidus A."/>
            <person name="Glavina Del Rio T."/>
            <person name="Dalin E."/>
            <person name="Tice H."/>
            <person name="Bruce D."/>
            <person name="Goodwin L."/>
            <person name="Pitluck S."/>
            <person name="Larimer F.W."/>
            <person name="Land M.L."/>
            <person name="Hauser L."/>
            <person name="Sangwan P."/>
            <person name="de Vos W.M."/>
            <person name="Janssen P.H."/>
            <person name="Smidt H."/>
        </authorList>
    </citation>
    <scope>NUCLEOTIDE SEQUENCE [LARGE SCALE GENOMIC DNA]</scope>
    <source>
        <strain evidence="2 3">Ellin428</strain>
    </source>
</reference>
<evidence type="ECO:0000256" key="1">
    <source>
        <dbReference type="SAM" id="MobiDB-lite"/>
    </source>
</evidence>
<protein>
    <submittedName>
        <fullName evidence="2">Uncharacterized protein</fullName>
    </submittedName>
</protein>
<dbReference type="RefSeq" id="WP_006978962.1">
    <property type="nucleotide sequence ID" value="NZ_ABVL01000003.1"/>
</dbReference>
<feature type="compositionally biased region" description="Basic and acidic residues" evidence="1">
    <location>
        <begin position="49"/>
        <end position="61"/>
    </location>
</feature>